<dbReference type="EMBL" id="VNIQ01000002">
    <property type="protein sequence ID" value="TYQ06164.1"/>
    <property type="molecule type" value="Genomic_DNA"/>
</dbReference>
<accession>A0A652YTC7</accession>
<reference evidence="1" key="1">
    <citation type="submission" date="2019-07" db="EMBL/GenBank/DDBJ databases">
        <title>Genomic Encyclopedia of Type Strains, Phase IV (KMG-IV): sequencing the most valuable type-strain genomes for metagenomic binning, comparative biology and taxonomic classification.</title>
        <authorList>
            <person name="Goeker M."/>
        </authorList>
    </citation>
    <scope>NUCLEOTIDE SEQUENCE</scope>
    <source>
        <strain evidence="1">DSM 44596</strain>
    </source>
</reference>
<name>A0A652YTC7_NOCGL</name>
<organism evidence="1">
    <name type="scientific">Nocardia globerula</name>
    <dbReference type="NCBI Taxonomy" id="1818"/>
    <lineage>
        <taxon>Bacteria</taxon>
        <taxon>Bacillati</taxon>
        <taxon>Actinomycetota</taxon>
        <taxon>Actinomycetes</taxon>
        <taxon>Mycobacteriales</taxon>
        <taxon>Nocardiaceae</taxon>
        <taxon>Nocardia</taxon>
    </lineage>
</organism>
<comment type="caution">
    <text evidence="1">The sequence shown here is derived from an EMBL/GenBank/DDBJ whole genome shotgun (WGS) entry which is preliminary data.</text>
</comment>
<evidence type="ECO:0000313" key="1">
    <source>
        <dbReference type="EMBL" id="TYQ06164.1"/>
    </source>
</evidence>
<dbReference type="AlphaFoldDB" id="A0A652YTC7"/>
<proteinExistence type="predicted"/>
<protein>
    <recommendedName>
        <fullName evidence="2">Thioredoxin-like protein</fullName>
    </recommendedName>
</protein>
<evidence type="ECO:0008006" key="2">
    <source>
        <dbReference type="Google" id="ProtNLM"/>
    </source>
</evidence>
<gene>
    <name evidence="1" type="ORF">FNL38_102296</name>
</gene>
<sequence length="71" mass="7643">MDEALADSGLVDVAVTYRLLTTSDEAAAVPFAGSPTILIDGVDALPDADRVTELARGHRRTHISRSEDHRQ</sequence>